<dbReference type="InterPro" id="IPR003593">
    <property type="entry name" value="AAA+_ATPase"/>
</dbReference>
<dbReference type="SUPFAM" id="SSF52540">
    <property type="entry name" value="P-loop containing nucleoside triphosphate hydrolases"/>
    <property type="match status" value="1"/>
</dbReference>
<evidence type="ECO:0000256" key="6">
    <source>
        <dbReference type="ARBA" id="ARBA00023128"/>
    </source>
</evidence>
<reference evidence="10" key="1">
    <citation type="journal article" date="2018" name="BMC Genomics">
        <title>Comparative genomics of the wheat fungal pathogen Pyrenophora tritici-repentis reveals chromosomal variations and genome plasticity.</title>
        <authorList>
            <person name="Moolhuijzen P."/>
            <person name="See P.T."/>
            <person name="Hane J.K."/>
            <person name="Shi G."/>
            <person name="Liu Z."/>
            <person name="Oliver R.P."/>
            <person name="Moffat C.S."/>
        </authorList>
    </citation>
    <scope>NUCLEOTIDE SEQUENCE [LARGE SCALE GENOMIC DNA]</scope>
    <source>
        <strain evidence="10">M4</strain>
    </source>
</reference>
<feature type="region of interest" description="Disordered" evidence="8">
    <location>
        <begin position="35"/>
        <end position="56"/>
    </location>
</feature>
<feature type="domain" description="HTH CENPB-type" evidence="9">
    <location>
        <begin position="49"/>
        <end position="114"/>
    </location>
</feature>
<dbReference type="InterPro" id="IPR027417">
    <property type="entry name" value="P-loop_NTPase"/>
</dbReference>
<dbReference type="SMART" id="SM00674">
    <property type="entry name" value="CENPB"/>
    <property type="match status" value="1"/>
</dbReference>
<keyword evidence="2" id="KW-0547">Nucleotide-binding</keyword>
<keyword evidence="3" id="KW-1000">Mitochondrion outer membrane</keyword>
<sequence length="1807" mass="202191">MDPIQAAIEDIENLEPGEQFSYTKIAAKHGVVRSTLTRRHQGQTSSERDKNFNQQKLNPQQELELVRYIEKLTKRGIPPTREMIRNFSSEVAHQQLSESWVTRFINRHEIHLISKWTSAMDRTRHLADSESKYRLYFELLHRKITEYHLEARDIYNMDEKGFLIGLIGRSKRIFSRRQWEKKEVRASLQDGSREFLTVLACCCADGSSLPPALIYAAKNGAIRSSWVEDIKAGEHEVFVSSSPTGWSNDNVGLAWLEQVFDRSTKQRSGRWRLLILDGHGSHLTMEFIKYCDRHRILLMILPPHSTHTLQPLDVVLFKPLSQAYSNELTNHLHKAQGLIPIKKGDFFPLFWSAWISSFTESLILKAFEATGIWPMDANVILRRFASTPEAERSSSSGLSDHDWRKLDRLVRAAVNDSHQYEARKLRSSVHHLSVQYELLKHENEGLKEALQHKKKHRKKGKALDLQQRQEYHGGSVFWSPRKLREARAREAVRERDETEEKLQKARSKKQREEARLQRQDELEERRVERQRLKEMRELERAEKAAERARQKEERDAAKAIQLPQKGKRRASAATSSNNKRQKRVEAARAGAQVQEEPPAPPSKLTSRGRNASSLAISGSAFDVRMYVIRSALRASTKRPPARFVRGRRYPLTPRLRTLHTTRPLAQASNPPPAPNSTPADQDGVNKTDREKATATDEPADGTVALDDPEVLAQKLQRSRETSRRYSAALRRQQRGKKADGLPPVLLPNWFLKRRVLRRQDLPGDSHDAKSPTLLSVAVTHTKSGEQAACTIPAGFNPETAQILSRLVRGLWSWRLDDHEKAKVEQYLEGKWGLHDEASHSSPPPNNEPVANKDNGPKTEPLDEALARWSKFREASTIRDAARMLTELETGISGRISPLIAAEIRATIAASLASLQPAIGNSFPATKTNLILHSPTPEHEASIDACVKSCAFELGSDVIVLEAQDLARLAGDYLGEGAEPSPRSIRSLGYETYRLNSDLNNFRADKGDAEDASAEEETDWSQPSSMDQPDPNSARSRSPLSIFALTPVFRFMSQDAKIQQVGSGNQYGTSAGATNDESGRTQSQSELQLEDMKLANFLEALIDSNDMKQIRGIVGNDISPPRSHSDRLSTSPKGPAFFDYSLAEDGAHLELNSSLPVSARPEINLQVKVGSSSANLNVPTKSKIIYVKNFKELNATYHGGRIIQKLEELVRKRRIAGESIMIVGSTCSRELTPELTTSGVMGLQSEGESGVFRTIVVTTDSERTGMEENAARLMLPEPSFDHVPPEMNRFRRINLIHIQDMLRSLDSSAAASISDMDEISVKFGQWARIFSESAFKRVLTYDEVHRVALTALGLLITSPTSKSAASRQEPAQLSWAHVALAMGLLRASDATKFVYFDKIAEMPKQSRNSFHILQGKTEADLAKKRLGEKAKRHQQNMQRITAAATKWEKRLIPGIVDADQIKTTFDQVHVPVETVDSIRTITSLSLLRPEAFSYGILATEKISGALLYGPPGTGKTLLAKAVAKESGSTVLEVSGSQIMDKYVGEGEKNVSAIFSLARKLSPCIVFLDEADAVFASRDAMQERVSHRNILNQFLKEWDGLNDLSVFVMVATNRPFDLDDAVIRRLPRRLLVDLPTQADRKEILKIHLKGELLDASVDLDDIAKRTPFYSGSDLKNISVSAALACVKEENEHAAKAAADVVAGNDDVDAPAESSTSHPDSTPAQPQPKAALHLVPGQSYKFPDKRVLHARHFDKALQEISASISENMSSLNAIKKFDEQYGDRRGNKRRKDFGFGVMGERNDSAARVRI</sequence>
<feature type="compositionally biased region" description="Basic and acidic residues" evidence="8">
    <location>
        <begin position="510"/>
        <end position="524"/>
    </location>
</feature>
<dbReference type="GO" id="GO:0005741">
    <property type="term" value="C:mitochondrial outer membrane"/>
    <property type="evidence" value="ECO:0007669"/>
    <property type="project" value="UniProtKB-SubCell"/>
</dbReference>
<dbReference type="InterPro" id="IPR006600">
    <property type="entry name" value="HTH_CenpB_DNA-bd_dom"/>
</dbReference>
<dbReference type="GO" id="GO:0016887">
    <property type="term" value="F:ATP hydrolysis activity"/>
    <property type="evidence" value="ECO:0007669"/>
    <property type="project" value="InterPro"/>
</dbReference>
<feature type="region of interest" description="Disordered" evidence="8">
    <location>
        <begin position="635"/>
        <end position="725"/>
    </location>
</feature>
<feature type="region of interest" description="Disordered" evidence="8">
    <location>
        <begin position="1061"/>
        <end position="1084"/>
    </location>
</feature>
<accession>A0A834VR73</accession>
<feature type="region of interest" description="Disordered" evidence="8">
    <location>
        <begin position="834"/>
        <end position="860"/>
    </location>
</feature>
<keyword evidence="7" id="KW-0175">Coiled coil</keyword>
<feature type="region of interest" description="Disordered" evidence="8">
    <location>
        <begin position="1704"/>
        <end position="1725"/>
    </location>
</feature>
<comment type="caution">
    <text evidence="10">The sequence shown here is derived from an EMBL/GenBank/DDBJ whole genome shotgun (WGS) entry which is preliminary data.</text>
</comment>
<dbReference type="GeneID" id="6343582"/>
<dbReference type="Gene3D" id="1.10.8.60">
    <property type="match status" value="1"/>
</dbReference>
<dbReference type="PANTHER" id="PTHR45644">
    <property type="entry name" value="AAA ATPASE, PUTATIVE (AFU_ORTHOLOGUE AFUA_2G12920)-RELATED-RELATED"/>
    <property type="match status" value="1"/>
</dbReference>
<keyword evidence="4" id="KW-0067">ATP-binding</keyword>
<feature type="compositionally biased region" description="Basic and acidic residues" evidence="8">
    <location>
        <begin position="683"/>
        <end position="694"/>
    </location>
</feature>
<evidence type="ECO:0000259" key="9">
    <source>
        <dbReference type="PROSITE" id="PS51253"/>
    </source>
</evidence>
<dbReference type="EMBL" id="NQIK02000005">
    <property type="protein sequence ID" value="KAF7571147.1"/>
    <property type="molecule type" value="Genomic_DNA"/>
</dbReference>
<dbReference type="Pfam" id="PF00004">
    <property type="entry name" value="AAA"/>
    <property type="match status" value="1"/>
</dbReference>
<dbReference type="InterPro" id="IPR056027">
    <property type="entry name" value="DUF7608"/>
</dbReference>
<evidence type="ECO:0000256" key="8">
    <source>
        <dbReference type="SAM" id="MobiDB-lite"/>
    </source>
</evidence>
<dbReference type="Pfam" id="PF03184">
    <property type="entry name" value="DDE_1"/>
    <property type="match status" value="1"/>
</dbReference>
<dbReference type="InterPro" id="IPR051701">
    <property type="entry name" value="Mito_OM_Translocase_MSP1"/>
</dbReference>
<dbReference type="PANTHER" id="PTHR45644:SF56">
    <property type="entry name" value="AAA ATPASE, PUTATIVE (AFU_ORTHOLOGUE AFUA_2G12920)-RELATED"/>
    <property type="match status" value="1"/>
</dbReference>
<dbReference type="InterPro" id="IPR003960">
    <property type="entry name" value="ATPase_AAA_CS"/>
</dbReference>
<evidence type="ECO:0000256" key="4">
    <source>
        <dbReference type="ARBA" id="ARBA00022840"/>
    </source>
</evidence>
<feature type="region of interest" description="Disordered" evidence="8">
    <location>
        <begin position="539"/>
        <end position="610"/>
    </location>
</feature>
<name>A0A834VR73_9PLEO</name>
<comment type="subcellular location">
    <subcellularLocation>
        <location evidence="1">Mitochondrion outer membrane</location>
        <topology evidence="1">Single-pass membrane protein</topology>
    </subcellularLocation>
</comment>
<evidence type="ECO:0000313" key="10">
    <source>
        <dbReference type="EMBL" id="KAF7571147.1"/>
    </source>
</evidence>
<feature type="compositionally biased region" description="Basic and acidic residues" evidence="8">
    <location>
        <begin position="539"/>
        <end position="557"/>
    </location>
</feature>
<dbReference type="Proteomes" id="UP000245464">
    <property type="component" value="Chromosome 5"/>
</dbReference>
<evidence type="ECO:0000313" key="11">
    <source>
        <dbReference type="Proteomes" id="UP000245464"/>
    </source>
</evidence>
<dbReference type="GO" id="GO:0005524">
    <property type="term" value="F:ATP binding"/>
    <property type="evidence" value="ECO:0007669"/>
    <property type="project" value="UniProtKB-KW"/>
</dbReference>
<dbReference type="InterPro" id="IPR004875">
    <property type="entry name" value="DDE_SF_endonuclease_dom"/>
</dbReference>
<dbReference type="Gene3D" id="3.40.50.300">
    <property type="entry name" value="P-loop containing nucleotide triphosphate hydrolases"/>
    <property type="match status" value="1"/>
</dbReference>
<dbReference type="SMART" id="SM00382">
    <property type="entry name" value="AAA"/>
    <property type="match status" value="1"/>
</dbReference>
<feature type="compositionally biased region" description="Low complexity" evidence="8">
    <location>
        <begin position="649"/>
        <end position="668"/>
    </location>
</feature>
<dbReference type="Pfam" id="PF17862">
    <property type="entry name" value="AAA_lid_3"/>
    <property type="match status" value="1"/>
</dbReference>
<dbReference type="Pfam" id="PF03221">
    <property type="entry name" value="HTH_Tnp_Tc5"/>
    <property type="match status" value="1"/>
</dbReference>
<dbReference type="GO" id="GO:0003677">
    <property type="term" value="F:DNA binding"/>
    <property type="evidence" value="ECO:0007669"/>
    <property type="project" value="UniProtKB-KW"/>
</dbReference>
<gene>
    <name evidence="10" type="ORF">PtrM4_111490</name>
</gene>
<evidence type="ECO:0000256" key="3">
    <source>
        <dbReference type="ARBA" id="ARBA00022787"/>
    </source>
</evidence>
<dbReference type="KEGG" id="ptrr:6343582"/>
<dbReference type="RefSeq" id="XP_001935664.2">
    <property type="nucleotide sequence ID" value="XM_001935629.2"/>
</dbReference>
<keyword evidence="3" id="KW-0472">Membrane</keyword>
<organism evidence="10 11">
    <name type="scientific">Pyrenophora tritici-repentis</name>
    <dbReference type="NCBI Taxonomy" id="45151"/>
    <lineage>
        <taxon>Eukaryota</taxon>
        <taxon>Fungi</taxon>
        <taxon>Dikarya</taxon>
        <taxon>Ascomycota</taxon>
        <taxon>Pezizomycotina</taxon>
        <taxon>Dothideomycetes</taxon>
        <taxon>Pleosporomycetidae</taxon>
        <taxon>Pleosporales</taxon>
        <taxon>Pleosporineae</taxon>
        <taxon>Pleosporaceae</taxon>
        <taxon>Pyrenophora</taxon>
    </lineage>
</organism>
<feature type="compositionally biased region" description="Polar residues" evidence="8">
    <location>
        <begin position="1710"/>
        <end position="1721"/>
    </location>
</feature>
<feature type="compositionally biased region" description="Basic and acidic residues" evidence="8">
    <location>
        <begin position="489"/>
        <end position="503"/>
    </location>
</feature>
<dbReference type="PROSITE" id="PS51253">
    <property type="entry name" value="HTH_CENPB"/>
    <property type="match status" value="1"/>
</dbReference>
<evidence type="ECO:0000256" key="5">
    <source>
        <dbReference type="ARBA" id="ARBA00023125"/>
    </source>
</evidence>
<feature type="region of interest" description="Disordered" evidence="8">
    <location>
        <begin position="489"/>
        <end position="524"/>
    </location>
</feature>
<feature type="compositionally biased region" description="Polar residues" evidence="8">
    <location>
        <begin position="1019"/>
        <end position="1036"/>
    </location>
</feature>
<evidence type="ECO:0000256" key="1">
    <source>
        <dbReference type="ARBA" id="ARBA00004572"/>
    </source>
</evidence>
<keyword evidence="6" id="KW-0496">Mitochondrion</keyword>
<dbReference type="PROSITE" id="PS00674">
    <property type="entry name" value="AAA"/>
    <property type="match status" value="1"/>
</dbReference>
<feature type="coiled-coil region" evidence="7">
    <location>
        <begin position="1422"/>
        <end position="1449"/>
    </location>
</feature>
<evidence type="ECO:0000256" key="2">
    <source>
        <dbReference type="ARBA" id="ARBA00022741"/>
    </source>
</evidence>
<proteinExistence type="predicted"/>
<feature type="compositionally biased region" description="Basic residues" evidence="8">
    <location>
        <begin position="635"/>
        <end position="648"/>
    </location>
</feature>
<feature type="compositionally biased region" description="Acidic residues" evidence="8">
    <location>
        <begin position="1009"/>
        <end position="1018"/>
    </location>
</feature>
<dbReference type="InterPro" id="IPR003959">
    <property type="entry name" value="ATPase_AAA_core"/>
</dbReference>
<evidence type="ECO:0000256" key="7">
    <source>
        <dbReference type="SAM" id="Coils"/>
    </source>
</evidence>
<dbReference type="Pfam" id="PF24581">
    <property type="entry name" value="DUF7608"/>
    <property type="match status" value="1"/>
</dbReference>
<keyword evidence="5" id="KW-0238">DNA-binding</keyword>
<protein>
    <submittedName>
        <fullName evidence="10">SpoVK, ATPase AAA+ class</fullName>
    </submittedName>
</protein>
<dbReference type="InterPro" id="IPR041569">
    <property type="entry name" value="AAA_lid_3"/>
</dbReference>
<feature type="region of interest" description="Disordered" evidence="8">
    <location>
        <begin position="1000"/>
        <end position="1036"/>
    </location>
</feature>